<accession>A0A5P1RE47</accession>
<dbReference type="InterPro" id="IPR036411">
    <property type="entry name" value="TorD-like_sf"/>
</dbReference>
<dbReference type="InterPro" id="IPR050289">
    <property type="entry name" value="TorD/DmsD_chaperones"/>
</dbReference>
<dbReference type="Proteomes" id="UP000324760">
    <property type="component" value="Chromosome"/>
</dbReference>
<dbReference type="Pfam" id="PF02613">
    <property type="entry name" value="Nitrate_red_del"/>
    <property type="match status" value="1"/>
</dbReference>
<protein>
    <submittedName>
        <fullName evidence="2">Molecular chaperone</fullName>
    </submittedName>
</protein>
<dbReference type="SUPFAM" id="SSF89155">
    <property type="entry name" value="TorD-like"/>
    <property type="match status" value="1"/>
</dbReference>
<dbReference type="Gene3D" id="1.10.3480.10">
    <property type="entry name" value="TorD-like"/>
    <property type="match status" value="1"/>
</dbReference>
<dbReference type="InterPro" id="IPR020945">
    <property type="entry name" value="DMSO/NO3_reduct_chaperone"/>
</dbReference>
<dbReference type="RefSeq" id="WP_138989043.1">
    <property type="nucleotide sequence ID" value="NZ_CP043869.1"/>
</dbReference>
<dbReference type="PANTHER" id="PTHR34227">
    <property type="entry name" value="CHAPERONE PROTEIN YCDY"/>
    <property type="match status" value="1"/>
</dbReference>
<organism evidence="2 3">
    <name type="scientific">Neptunomonas concharum</name>
    <dbReference type="NCBI Taxonomy" id="1031538"/>
    <lineage>
        <taxon>Bacteria</taxon>
        <taxon>Pseudomonadati</taxon>
        <taxon>Pseudomonadota</taxon>
        <taxon>Gammaproteobacteria</taxon>
        <taxon>Oceanospirillales</taxon>
        <taxon>Oceanospirillaceae</taxon>
        <taxon>Neptunomonas</taxon>
    </lineage>
</organism>
<name>A0A5P1RE47_9GAMM</name>
<evidence type="ECO:0000256" key="1">
    <source>
        <dbReference type="ARBA" id="ARBA00023186"/>
    </source>
</evidence>
<keyword evidence="1" id="KW-0143">Chaperone</keyword>
<dbReference type="OrthoDB" id="8526323at2"/>
<dbReference type="PANTHER" id="PTHR34227:SF1">
    <property type="entry name" value="DIMETHYL SULFOXIDE REDUCTASE CHAPERONE-RELATED"/>
    <property type="match status" value="1"/>
</dbReference>
<sequence length="216" mass="24318">MEMINLTPALQEHDQLRADIYALLGNLLRSAPSAETLEWLSTLTPDNDDSGSMADAWSALALTANYATEASIADEYQDLFIGVGRGELMPFGCWYLTGSLMEKPLVQLRNDLTQLGYVRQPDVYEPEDHIAALCEVMSLMILNHHGYSQQHTFWQRHIAPWARKFFSDLQHAKRAVFYSPIGLLGEHFVQKEADYFQQLSPAELTTVSASHNKNSG</sequence>
<keyword evidence="3" id="KW-1185">Reference proteome</keyword>
<dbReference type="KEGG" id="ncu:F0U83_15010"/>
<evidence type="ECO:0000313" key="3">
    <source>
        <dbReference type="Proteomes" id="UP000324760"/>
    </source>
</evidence>
<evidence type="ECO:0000313" key="2">
    <source>
        <dbReference type="EMBL" id="QEQ97920.1"/>
    </source>
</evidence>
<proteinExistence type="predicted"/>
<dbReference type="AlphaFoldDB" id="A0A5P1RE47"/>
<gene>
    <name evidence="2" type="ORF">F0U83_15010</name>
</gene>
<reference evidence="2 3" key="1">
    <citation type="journal article" date="2019" name="Biochem. Eng. J.">
        <title>Metabolic engineering of the marine bacteria Neptunomonas concharum for the production of acetoin and meso-2,3-butanediol from acetate.</title>
        <authorList>
            <person name="Li W."/>
            <person name="Pu N."/>
            <person name="Liu C.-X."/>
            <person name="Yuan Q.-P."/>
            <person name="Li Z.-J."/>
        </authorList>
    </citation>
    <scope>NUCLEOTIDE SEQUENCE [LARGE SCALE GENOMIC DNA]</scope>
    <source>
        <strain evidence="2 3">JCM17730</strain>
    </source>
</reference>
<dbReference type="EMBL" id="CP043869">
    <property type="protein sequence ID" value="QEQ97920.1"/>
    <property type="molecule type" value="Genomic_DNA"/>
</dbReference>